<evidence type="ECO:0000256" key="2">
    <source>
        <dbReference type="ARBA" id="ARBA00022679"/>
    </source>
</evidence>
<name>A0A366KXE0_9SPHI</name>
<comment type="caution">
    <text evidence="5">The sequence shown here is derived from an EMBL/GenBank/DDBJ whole genome shotgun (WGS) entry which is preliminary data.</text>
</comment>
<evidence type="ECO:0000259" key="4">
    <source>
        <dbReference type="Pfam" id="PF00294"/>
    </source>
</evidence>
<comment type="similarity">
    <text evidence="1">Belongs to the carbohydrate kinase PfkB family.</text>
</comment>
<dbReference type="InterPro" id="IPR029056">
    <property type="entry name" value="Ribokinase-like"/>
</dbReference>
<dbReference type="CDD" id="cd01166">
    <property type="entry name" value="KdgK"/>
    <property type="match status" value="1"/>
</dbReference>
<evidence type="ECO:0000313" key="6">
    <source>
        <dbReference type="Proteomes" id="UP000252081"/>
    </source>
</evidence>
<proteinExistence type="inferred from homology"/>
<dbReference type="RefSeq" id="WP_113949592.1">
    <property type="nucleotide sequence ID" value="NZ_QNQU01000012.1"/>
</dbReference>
<dbReference type="InterPro" id="IPR011611">
    <property type="entry name" value="PfkB_dom"/>
</dbReference>
<keyword evidence="6" id="KW-1185">Reference proteome</keyword>
<dbReference type="GO" id="GO:0016301">
    <property type="term" value="F:kinase activity"/>
    <property type="evidence" value="ECO:0007669"/>
    <property type="project" value="UniProtKB-KW"/>
</dbReference>
<dbReference type="Proteomes" id="UP000252081">
    <property type="component" value="Unassembled WGS sequence"/>
</dbReference>
<dbReference type="AlphaFoldDB" id="A0A366KXE0"/>
<dbReference type="Pfam" id="PF00294">
    <property type="entry name" value="PfkB"/>
    <property type="match status" value="1"/>
</dbReference>
<evidence type="ECO:0000313" key="5">
    <source>
        <dbReference type="EMBL" id="RBQ05754.1"/>
    </source>
</evidence>
<dbReference type="SUPFAM" id="SSF53613">
    <property type="entry name" value="Ribokinase-like"/>
    <property type="match status" value="1"/>
</dbReference>
<organism evidence="5 6">
    <name type="scientific">Pedobacter miscanthi</name>
    <dbReference type="NCBI Taxonomy" id="2259170"/>
    <lineage>
        <taxon>Bacteria</taxon>
        <taxon>Pseudomonadati</taxon>
        <taxon>Bacteroidota</taxon>
        <taxon>Sphingobacteriia</taxon>
        <taxon>Sphingobacteriales</taxon>
        <taxon>Sphingobacteriaceae</taxon>
        <taxon>Pedobacter</taxon>
    </lineage>
</organism>
<evidence type="ECO:0000256" key="1">
    <source>
        <dbReference type="ARBA" id="ARBA00010688"/>
    </source>
</evidence>
<accession>A0A366KXE0</accession>
<dbReference type="InterPro" id="IPR052700">
    <property type="entry name" value="Carb_kinase_PfkB-like"/>
</dbReference>
<reference evidence="5 6" key="1">
    <citation type="submission" date="2018-07" db="EMBL/GenBank/DDBJ databases">
        <title>A draft genome of a endophytic bacteria, a new species of Pedobacter.</title>
        <authorList>
            <person name="Zhang Z.D."/>
            <person name="Chen Z.J."/>
        </authorList>
    </citation>
    <scope>NUCLEOTIDE SEQUENCE [LARGE SCALE GENOMIC DNA]</scope>
    <source>
        <strain evidence="5 6">RS10</strain>
    </source>
</reference>
<gene>
    <name evidence="5" type="ORF">DRW42_14705</name>
</gene>
<keyword evidence="3 5" id="KW-0418">Kinase</keyword>
<dbReference type="Gene3D" id="3.40.1190.20">
    <property type="match status" value="1"/>
</dbReference>
<dbReference type="OrthoDB" id="9813569at2"/>
<feature type="domain" description="Carbohydrate kinase PfkB" evidence="4">
    <location>
        <begin position="14"/>
        <end position="325"/>
    </location>
</feature>
<sequence>MSTQIFASSKKGKKVLSFGEILLRICPDMDGAWLKENKLPFYVGGAELNVATALALWNVPSAYLSAVPDNSVTREIMDYLDARNIDTTPMVYDGERLGLYYLPKGKDLKNAGVIYDRANSAYAGLKVGQINWDEVFEEVSWFHFSAICPAINQSIADVCLEALKAATERNITISLDLNYRAKLWKYGKDPIDVLPELAQYCSLIMGNVWAANKMLGTAIHDDLLPTEGYAKETLLQQATDTSKEILKLFPACKAVANTFRFDHGKGIRYYTAIYTEGELTVSEEYVSEEILDKVGSGDCFMAGLIYGFYNQLPAKETLNFATAAAYDKLYIPSDATTSTVADIEKRIIRNDQ</sequence>
<dbReference type="PANTHER" id="PTHR43320:SF2">
    <property type="entry name" value="2-DEHYDRO-3-DEOXYGLUCONOKINASE_2-DEHYDRO-3-DEOXYGALACTONOKINASE"/>
    <property type="match status" value="1"/>
</dbReference>
<keyword evidence="2" id="KW-0808">Transferase</keyword>
<dbReference type="EMBL" id="QNQU01000012">
    <property type="protein sequence ID" value="RBQ05754.1"/>
    <property type="molecule type" value="Genomic_DNA"/>
</dbReference>
<evidence type="ECO:0000256" key="3">
    <source>
        <dbReference type="ARBA" id="ARBA00022777"/>
    </source>
</evidence>
<dbReference type="PANTHER" id="PTHR43320">
    <property type="entry name" value="SUGAR KINASE"/>
    <property type="match status" value="1"/>
</dbReference>
<protein>
    <submittedName>
        <fullName evidence="5">Sugar kinase</fullName>
    </submittedName>
</protein>